<dbReference type="OrthoDB" id="10017160at2759"/>
<accession>A0A4C1T1Y5</accession>
<evidence type="ECO:0000313" key="3">
    <source>
        <dbReference type="Proteomes" id="UP000299102"/>
    </source>
</evidence>
<sequence>MGRARLTRFEEGALHLVWDRVTGDEIWIYCYDPKTKQQSTVWVSKDEPKPTKLARERSCGSVQIRTVTTSGIEIDSETRRGESQPRTEDGTRAKIESGTETRVK</sequence>
<evidence type="ECO:0000313" key="2">
    <source>
        <dbReference type="EMBL" id="GBP08195.1"/>
    </source>
</evidence>
<feature type="region of interest" description="Disordered" evidence="1">
    <location>
        <begin position="69"/>
        <end position="104"/>
    </location>
</feature>
<proteinExistence type="predicted"/>
<comment type="caution">
    <text evidence="2">The sequence shown here is derived from an EMBL/GenBank/DDBJ whole genome shotgun (WGS) entry which is preliminary data.</text>
</comment>
<name>A0A4C1T1Y5_EUMVA</name>
<feature type="compositionally biased region" description="Basic and acidic residues" evidence="1">
    <location>
        <begin position="76"/>
        <end position="104"/>
    </location>
</feature>
<dbReference type="EMBL" id="BGZK01000030">
    <property type="protein sequence ID" value="GBP08195.1"/>
    <property type="molecule type" value="Genomic_DNA"/>
</dbReference>
<protein>
    <submittedName>
        <fullName evidence="2">Uncharacterized protein</fullName>
    </submittedName>
</protein>
<keyword evidence="3" id="KW-1185">Reference proteome</keyword>
<reference evidence="2 3" key="1">
    <citation type="journal article" date="2019" name="Commun. Biol.">
        <title>The bagworm genome reveals a unique fibroin gene that provides high tensile strength.</title>
        <authorList>
            <person name="Kono N."/>
            <person name="Nakamura H."/>
            <person name="Ohtoshi R."/>
            <person name="Tomita M."/>
            <person name="Numata K."/>
            <person name="Arakawa K."/>
        </authorList>
    </citation>
    <scope>NUCLEOTIDE SEQUENCE [LARGE SCALE GENOMIC DNA]</scope>
</reference>
<dbReference type="Proteomes" id="UP000299102">
    <property type="component" value="Unassembled WGS sequence"/>
</dbReference>
<dbReference type="AlphaFoldDB" id="A0A4C1T1Y5"/>
<gene>
    <name evidence="2" type="ORF">EVAR_78701_1</name>
</gene>
<organism evidence="2 3">
    <name type="scientific">Eumeta variegata</name>
    <name type="common">Bagworm moth</name>
    <name type="synonym">Eumeta japonica</name>
    <dbReference type="NCBI Taxonomy" id="151549"/>
    <lineage>
        <taxon>Eukaryota</taxon>
        <taxon>Metazoa</taxon>
        <taxon>Ecdysozoa</taxon>
        <taxon>Arthropoda</taxon>
        <taxon>Hexapoda</taxon>
        <taxon>Insecta</taxon>
        <taxon>Pterygota</taxon>
        <taxon>Neoptera</taxon>
        <taxon>Endopterygota</taxon>
        <taxon>Lepidoptera</taxon>
        <taxon>Glossata</taxon>
        <taxon>Ditrysia</taxon>
        <taxon>Tineoidea</taxon>
        <taxon>Psychidae</taxon>
        <taxon>Oiketicinae</taxon>
        <taxon>Eumeta</taxon>
    </lineage>
</organism>
<evidence type="ECO:0000256" key="1">
    <source>
        <dbReference type="SAM" id="MobiDB-lite"/>
    </source>
</evidence>